<dbReference type="InterPro" id="IPR025517">
    <property type="entry name" value="DUF4405"/>
</dbReference>
<protein>
    <submittedName>
        <fullName evidence="3">DUF4405 domain-containing protein</fullName>
    </submittedName>
</protein>
<accession>A0ABV4K754</accession>
<evidence type="ECO:0000256" key="1">
    <source>
        <dbReference type="SAM" id="Phobius"/>
    </source>
</evidence>
<dbReference type="RefSeq" id="WP_371388237.1">
    <property type="nucleotide sequence ID" value="NZ_JBGLYH010000093.1"/>
</dbReference>
<organism evidence="3 4">
    <name type="scientific">Pseudodesulfovibrio karagichevae</name>
    <dbReference type="NCBI Taxonomy" id="3239305"/>
    <lineage>
        <taxon>Bacteria</taxon>
        <taxon>Pseudomonadati</taxon>
        <taxon>Thermodesulfobacteriota</taxon>
        <taxon>Desulfovibrionia</taxon>
        <taxon>Desulfovibrionales</taxon>
        <taxon>Desulfovibrionaceae</taxon>
    </lineage>
</organism>
<keyword evidence="1" id="KW-0472">Membrane</keyword>
<name>A0ABV4K754_9BACT</name>
<feature type="transmembrane region" description="Helical" evidence="1">
    <location>
        <begin position="48"/>
        <end position="69"/>
    </location>
</feature>
<keyword evidence="4" id="KW-1185">Reference proteome</keyword>
<dbReference type="EMBL" id="JBGLYH010000093">
    <property type="protein sequence ID" value="MEZ7198755.1"/>
    <property type="molecule type" value="Genomic_DNA"/>
</dbReference>
<evidence type="ECO:0000313" key="3">
    <source>
        <dbReference type="EMBL" id="MEZ7198755.1"/>
    </source>
</evidence>
<dbReference type="Proteomes" id="UP001568698">
    <property type="component" value="Unassembled WGS sequence"/>
</dbReference>
<feature type="transmembrane region" description="Helical" evidence="1">
    <location>
        <begin position="90"/>
        <end position="110"/>
    </location>
</feature>
<sequence>MFRKITSLTALLSFLVTILTSVILYIVPEGRVAYWADWHLLGMTKTQWGDVHTTVGTLFLLALLLHIWLNWKPLMSYMKNRAREMVVMTGPMIVSFLLVVAVFAGTLFGVPPMSTVLEYGARIKEQATETYGNPPYGHAETSPLKKFCGFLGLDVNMAVASLHEAGFDASINENSLIKDIARSRGVSPQYVYDVIRAGQGGDPFAIMPAQPPEGTGKLTVATVCKTYGLEPEEVLARLKAAGIDATPESTFKSLAGEHDMSPRDIYLIVKGR</sequence>
<proteinExistence type="predicted"/>
<evidence type="ECO:0000313" key="4">
    <source>
        <dbReference type="Proteomes" id="UP001568698"/>
    </source>
</evidence>
<reference evidence="3 4" key="1">
    <citation type="submission" date="2024-08" db="EMBL/GenBank/DDBJ databases">
        <title>Sulfate-reducing bacteria isolated from formation water of the oil field in Kazakhstan and description of Pseudodesulfovibrio sp.</title>
        <authorList>
            <person name="Bidzhieva S.K."/>
            <person name="Tourova T.P."/>
            <person name="Grouzdev D.S."/>
            <person name="Beletsky A.V."/>
            <person name="Sokolova D.S."/>
            <person name="Samigullina S.R."/>
            <person name="Poltaraus A.B."/>
            <person name="Avtukh A.N."/>
            <person name="Tereshina V.M."/>
            <person name="Zhaparov N.S."/>
            <person name="Mardanov A.V."/>
            <person name="Nazina T.N."/>
        </authorList>
    </citation>
    <scope>NUCLEOTIDE SEQUENCE [LARGE SCALE GENOMIC DNA]</scope>
    <source>
        <strain evidence="3 4">9FUS</strain>
    </source>
</reference>
<dbReference type="Pfam" id="PF14358">
    <property type="entry name" value="DUF4405"/>
    <property type="match status" value="1"/>
</dbReference>
<gene>
    <name evidence="3" type="ORF">AB6M95_18560</name>
</gene>
<keyword evidence="1" id="KW-1133">Transmembrane helix</keyword>
<evidence type="ECO:0000259" key="2">
    <source>
        <dbReference type="Pfam" id="PF14358"/>
    </source>
</evidence>
<keyword evidence="1" id="KW-0812">Transmembrane</keyword>
<comment type="caution">
    <text evidence="3">The sequence shown here is derived from an EMBL/GenBank/DDBJ whole genome shotgun (WGS) entry which is preliminary data.</text>
</comment>
<feature type="domain" description="Flavinylation-associated cytochrome" evidence="2">
    <location>
        <begin position="5"/>
        <end position="71"/>
    </location>
</feature>